<dbReference type="GO" id="GO:0009088">
    <property type="term" value="P:threonine biosynthetic process"/>
    <property type="evidence" value="ECO:0007669"/>
    <property type="project" value="TreeGrafter"/>
</dbReference>
<proteinExistence type="inferred from homology"/>
<protein>
    <submittedName>
        <fullName evidence="3">Phosphotransferase</fullName>
    </submittedName>
</protein>
<dbReference type="GO" id="GO:0004413">
    <property type="term" value="F:homoserine kinase activity"/>
    <property type="evidence" value="ECO:0007669"/>
    <property type="project" value="TreeGrafter"/>
</dbReference>
<dbReference type="InterPro" id="IPR050249">
    <property type="entry name" value="Pseudomonas-type_ThrB"/>
</dbReference>
<reference evidence="3 4" key="1">
    <citation type="submission" date="2019-11" db="EMBL/GenBank/DDBJ databases">
        <title>Genome sequences of 17 halophilic strains isolated from different environments.</title>
        <authorList>
            <person name="Furrow R.E."/>
        </authorList>
    </citation>
    <scope>NUCLEOTIDE SEQUENCE [LARGE SCALE GENOMIC DNA]</scope>
    <source>
        <strain evidence="3 4">22506_14_FS</strain>
    </source>
</reference>
<keyword evidence="3" id="KW-0808">Transferase</keyword>
<evidence type="ECO:0000313" key="3">
    <source>
        <dbReference type="EMBL" id="MYL64300.1"/>
    </source>
</evidence>
<dbReference type="PANTHER" id="PTHR21064:SF6">
    <property type="entry name" value="AMINOGLYCOSIDE PHOSPHOTRANSFERASE DOMAIN-CONTAINING PROTEIN"/>
    <property type="match status" value="1"/>
</dbReference>
<evidence type="ECO:0000256" key="1">
    <source>
        <dbReference type="ARBA" id="ARBA00038240"/>
    </source>
</evidence>
<dbReference type="InterPro" id="IPR011009">
    <property type="entry name" value="Kinase-like_dom_sf"/>
</dbReference>
<name>A0A845F0H1_9BACL</name>
<dbReference type="AlphaFoldDB" id="A0A845F0H1"/>
<comment type="similarity">
    <text evidence="1">Belongs to the pseudomonas-type ThrB family.</text>
</comment>
<comment type="caution">
    <text evidence="3">The sequence shown here is derived from an EMBL/GenBank/DDBJ whole genome shotgun (WGS) entry which is preliminary data.</text>
</comment>
<gene>
    <name evidence="3" type="ORF">GLW07_13160</name>
</gene>
<feature type="domain" description="Aminoglycoside phosphotransferase" evidence="2">
    <location>
        <begin position="26"/>
        <end position="223"/>
    </location>
</feature>
<dbReference type="RefSeq" id="WP_160919763.1">
    <property type="nucleotide sequence ID" value="NZ_WMEY01000004.1"/>
</dbReference>
<dbReference type="Proteomes" id="UP000447833">
    <property type="component" value="Unassembled WGS sequence"/>
</dbReference>
<evidence type="ECO:0000313" key="4">
    <source>
        <dbReference type="Proteomes" id="UP000447833"/>
    </source>
</evidence>
<dbReference type="InterPro" id="IPR002575">
    <property type="entry name" value="Aminoglycoside_PTrfase"/>
</dbReference>
<accession>A0A845F0H1</accession>
<dbReference type="PANTHER" id="PTHR21064">
    <property type="entry name" value="AMINOGLYCOSIDE PHOSPHOTRANSFERASE DOMAIN-CONTAINING PROTEIN-RELATED"/>
    <property type="match status" value="1"/>
</dbReference>
<dbReference type="EMBL" id="WMEY01000004">
    <property type="protein sequence ID" value="MYL64300.1"/>
    <property type="molecule type" value="Genomic_DNA"/>
</dbReference>
<organism evidence="3 4">
    <name type="scientific">Guptibacillus hwajinpoensis</name>
    <dbReference type="NCBI Taxonomy" id="208199"/>
    <lineage>
        <taxon>Bacteria</taxon>
        <taxon>Bacillati</taxon>
        <taxon>Bacillota</taxon>
        <taxon>Bacilli</taxon>
        <taxon>Bacillales</taxon>
        <taxon>Guptibacillaceae</taxon>
        <taxon>Guptibacillus</taxon>
    </lineage>
</organism>
<evidence type="ECO:0000259" key="2">
    <source>
        <dbReference type="Pfam" id="PF01636"/>
    </source>
</evidence>
<sequence>MNDQLLQLLNEKYPLDFIKVEAITDEMFHCTAEQGTYYARVTNYKSYEEQVDEVTYTNFLYQEGLAVSPTIASTNGEEVERIMVDREMLTVIYQSAPGIHLPRKRWQPDVFHELGRQVGRLHRLSKKFEKIYSVNNINDWHENEEYAFLKYIPREERTIRELADEVLTTIGKLPKSPSNYGLLHGDLCLENLLVDQELNLTMIDFQDCEKHFYVFDLAAAVYSAMEYSYVGGGNIGDYGRAMTKAIINGYQEENNLSPEMVDQLPLFIKLKEVFEYSLMHMYWDQHRLTEDQIRIMNHFRLRLEHNHSLLTR</sequence>
<dbReference type="Pfam" id="PF01636">
    <property type="entry name" value="APH"/>
    <property type="match status" value="1"/>
</dbReference>
<dbReference type="SUPFAM" id="SSF56112">
    <property type="entry name" value="Protein kinase-like (PK-like)"/>
    <property type="match status" value="1"/>
</dbReference>
<dbReference type="Gene3D" id="3.90.1200.10">
    <property type="match status" value="1"/>
</dbReference>